<feature type="chain" id="PRO_5040963249" evidence="1">
    <location>
        <begin position="34"/>
        <end position="99"/>
    </location>
</feature>
<accession>A0A9W3DRA4</accession>
<feature type="signal peptide" evidence="1">
    <location>
        <begin position="1"/>
        <end position="33"/>
    </location>
</feature>
<reference evidence="2" key="1">
    <citation type="journal article" date="2019" name="Database">
        <title>The radish genome database (RadishGD): an integrated information resource for radish genomics.</title>
        <authorList>
            <person name="Yu H.J."/>
            <person name="Baek S."/>
            <person name="Lee Y.J."/>
            <person name="Cho A."/>
            <person name="Mun J.H."/>
        </authorList>
    </citation>
    <scope>NUCLEOTIDE SEQUENCE [LARGE SCALE GENOMIC DNA]</scope>
    <source>
        <strain evidence="2">cv. WK10039</strain>
    </source>
</reference>
<organism evidence="2 3">
    <name type="scientific">Raphanus sativus</name>
    <name type="common">Radish</name>
    <name type="synonym">Raphanus raphanistrum var. sativus</name>
    <dbReference type="NCBI Taxonomy" id="3726"/>
    <lineage>
        <taxon>Eukaryota</taxon>
        <taxon>Viridiplantae</taxon>
        <taxon>Streptophyta</taxon>
        <taxon>Embryophyta</taxon>
        <taxon>Tracheophyta</taxon>
        <taxon>Spermatophyta</taxon>
        <taxon>Magnoliopsida</taxon>
        <taxon>eudicotyledons</taxon>
        <taxon>Gunneridae</taxon>
        <taxon>Pentapetalae</taxon>
        <taxon>rosids</taxon>
        <taxon>malvids</taxon>
        <taxon>Brassicales</taxon>
        <taxon>Brassicaceae</taxon>
        <taxon>Brassiceae</taxon>
        <taxon>Raphanus</taxon>
    </lineage>
</organism>
<evidence type="ECO:0000256" key="1">
    <source>
        <dbReference type="SAM" id="SignalP"/>
    </source>
</evidence>
<dbReference type="AlphaFoldDB" id="A0A9W3DRA4"/>
<evidence type="ECO:0000313" key="2">
    <source>
        <dbReference type="Proteomes" id="UP000504610"/>
    </source>
</evidence>
<dbReference type="RefSeq" id="XP_056866168.1">
    <property type="nucleotide sequence ID" value="XM_057010188.1"/>
</dbReference>
<gene>
    <name evidence="3" type="primary">LOC108858779</name>
</gene>
<dbReference type="KEGG" id="rsz:108858779"/>
<name>A0A9W3DRA4_RAPSA</name>
<proteinExistence type="predicted"/>
<dbReference type="Proteomes" id="UP000504610">
    <property type="component" value="Chromosome 5"/>
</dbReference>
<dbReference type="PANTHER" id="PTHR31710:SF39">
    <property type="entry name" value="PLANT THIONIN FAMILY PROTEIN"/>
    <property type="match status" value="1"/>
</dbReference>
<protein>
    <submittedName>
        <fullName evidence="3">Uncharacterized protein LOC108858779</fullName>
    </submittedName>
</protein>
<keyword evidence="1" id="KW-0732">Signal</keyword>
<evidence type="ECO:0000313" key="3">
    <source>
        <dbReference type="RefSeq" id="XP_056866168.1"/>
    </source>
</evidence>
<reference evidence="3" key="2">
    <citation type="submission" date="2025-08" db="UniProtKB">
        <authorList>
            <consortium name="RefSeq"/>
        </authorList>
    </citation>
    <scope>IDENTIFICATION</scope>
    <source>
        <tissue evidence="3">Leaf</tissue>
    </source>
</reference>
<dbReference type="GeneID" id="108858779"/>
<dbReference type="PANTHER" id="PTHR31710">
    <property type="entry name" value="GB|AAF16529.1-RELATED"/>
    <property type="match status" value="1"/>
</dbReference>
<sequence>MVLMAAQGLNKIYRAFMIVTLFTMICSIKVSDSVPRAVCIKDCVINQCMKASKKATPAVCDNPCKIICDPMNNELYMVPGEGYRNPVKRFCEKFSWICQ</sequence>
<dbReference type="OrthoDB" id="1021750at2759"/>
<keyword evidence="2" id="KW-1185">Reference proteome</keyword>